<keyword evidence="16 32" id="KW-0732">Signal</keyword>
<keyword evidence="26 32" id="KW-0564">Palmitate</keyword>
<keyword evidence="7 32" id="KW-1168">Fusion of virus membrane with host membrane</keyword>
<feature type="chain" id="PRO_5027179050" description="Surface protein gp120" evidence="32">
    <location>
        <begin position="32"/>
        <end position="510"/>
    </location>
</feature>
<keyword evidence="14 32" id="KW-0812">Transmembrane</keyword>
<dbReference type="GO" id="GO:0005198">
    <property type="term" value="F:structural molecule activity"/>
    <property type="evidence" value="ECO:0007669"/>
    <property type="project" value="UniProtKB-UniRule"/>
</dbReference>
<feature type="site" description="Cleavage; by host furin" evidence="32">
    <location>
        <begin position="510"/>
        <end position="511"/>
    </location>
</feature>
<evidence type="ECO:0000259" key="36">
    <source>
        <dbReference type="Pfam" id="PF00517"/>
    </source>
</evidence>
<dbReference type="InterPro" id="IPR000328">
    <property type="entry name" value="GP41-like"/>
</dbReference>
<dbReference type="HAMAP" id="MF_04083">
    <property type="entry name" value="HIV_ENV"/>
    <property type="match status" value="1"/>
</dbReference>
<comment type="caution">
    <text evidence="32 33">Lacks conserved residue(s) required for the propagation of feature annotation.</text>
</comment>
<feature type="short sequence motif" description="YXXL motif; contains endocytosis signal" evidence="32">
    <location>
        <begin position="711"/>
        <end position="714"/>
    </location>
</feature>
<feature type="disulfide bond" evidence="32">
    <location>
        <begin position="597"/>
        <end position="603"/>
    </location>
</feature>
<dbReference type="SUPFAM" id="SSF58069">
    <property type="entry name" value="Virus ectodomain"/>
    <property type="match status" value="1"/>
</dbReference>
<comment type="function">
    <text evidence="32">Envelope glycoprotein gp160: Oligomerizes in the host endoplasmic reticulum into predominantly trimers. In a second time, gp160 transits in the host Golgi, where glycosylation is completed. The precursor is then proteolytically cleaved in the trans-Golgi and thereby activated by cellular furin or furin-like proteases to produce gp120 and gp41.</text>
</comment>
<dbReference type="GO" id="GO:0019031">
    <property type="term" value="C:viral envelope"/>
    <property type="evidence" value="ECO:0007669"/>
    <property type="project" value="UniProtKB-KW"/>
</dbReference>
<evidence type="ECO:0000256" key="6">
    <source>
        <dbReference type="ARBA" id="ARBA00004650"/>
    </source>
</evidence>
<comment type="subcellular location">
    <molecule>Surface protein gp120</molecule>
    <subcellularLocation>
        <location evidence="32">Virion membrane</location>
        <topology evidence="32">Peripheral membrane protein</topology>
    </subcellularLocation>
    <subcellularLocation>
        <location evidence="32">Host cell membrane</location>
        <topology evidence="32">Peripheral membrane protein</topology>
    </subcellularLocation>
    <subcellularLocation>
        <location evidence="32">Host endosome membrane</location>
        <topology evidence="32">Single-pass type I membrane protein</topology>
    </subcellularLocation>
    <text evidence="32">The surface protein is not anchored to the viral envelope, but associates with the extravirion surface through its binding to TM. It is probably concentrated at the site of budding and incorporated into the virions possibly by contacts between the cytoplasmic tail of Env and the N-terminus of Gag.</text>
</comment>
<dbReference type="Gene3D" id="2.170.40.20">
    <property type="entry name" value="Human immunodeficiency virus 1, Gp160, envelope glycoprotein"/>
    <property type="match status" value="3"/>
</dbReference>
<feature type="transmembrane region" description="Helical" evidence="33">
    <location>
        <begin position="677"/>
        <end position="704"/>
    </location>
</feature>
<evidence type="ECO:0000256" key="16">
    <source>
        <dbReference type="ARBA" id="ARBA00022729"/>
    </source>
</evidence>
<comment type="domain">
    <text evidence="32">Some of the most genetically diverse regions of the viral genome are present in Env. They are called variable regions 1 through 5 (V1 through V5). Coreceptor usage of gp120 is determined mainly by the primary structure of the third variable region (V3) in the outer domain of gp120. The sequence of V3 determines which coreceptor, CCR5 and/or CXCR4 (corresponding to R5/macrophage, X4/T cell and R5X4/T cell and macrophage tropism), is used to trigger the fusion potential of the Env complex, and hence which cells the virus can infect. Binding to CCR5 involves a region adjacent in addition to V3.</text>
</comment>
<comment type="miscellaneous">
    <text evidence="32">Inhibitors targeting HIV-1 viral envelope proteins are used as antiretroviral drugs. Attachment of virions to the cell surface via non-specific interactions and CD4 binding can be blocked by inhibitors that include cyanovirin-N, cyclotriazadisulfonamide analogs, PRO 2000, TNX 355 and PRO 542. In addition, BMS 806 can block CD4-induced conformational changes. Env interactions with the coreceptor molecules can be targeted by CCR5 antagonists including SCH-D, maraviroc (UK 427857) and aplaviroc (GW 873140), and the CXCR4 antagonist AMD 070. Fusion of viral and cellular membranes can be inhibited by peptides such as enfuvirtide and tifuvirtide (T 1249). Resistance to inhibitors associated with mutations in Env are observed. Most of the time, single mutations confer only a modest reduction in drug susceptibility. Combination of several mutations is usually required to develop a high-level drug resistance.</text>
</comment>
<evidence type="ECO:0000256" key="32">
    <source>
        <dbReference type="HAMAP-Rule" id="MF_04083"/>
    </source>
</evidence>
<dbReference type="GO" id="GO:0019062">
    <property type="term" value="P:virion attachment to host cell"/>
    <property type="evidence" value="ECO:0007669"/>
    <property type="project" value="UniProtKB-UniRule"/>
</dbReference>
<feature type="chain" id="PRO_5027179049" description="Envelope glycoprotein gp160" evidence="32">
    <location>
        <begin position="32"/>
        <end position="846"/>
    </location>
</feature>
<feature type="disulfide bond" evidence="32">
    <location>
        <begin position="224"/>
        <end position="253"/>
    </location>
</feature>
<comment type="PTM">
    <text evidence="32">Highly glycosylated by host. The high number of glycan on the protein is reffered to as 'glycan shield' because it contributes to hide protein sequence from adaptive immune system.</text>
</comment>
<comment type="domain">
    <text evidence="32">The CD4-binding region is targeted by the antibody b12.</text>
</comment>
<feature type="lipid moiety-binding region" description="S-palmitoyl cysteine; by host" evidence="32">
    <location>
        <position position="763"/>
    </location>
</feature>
<evidence type="ECO:0000256" key="1">
    <source>
        <dbReference type="ARBA" id="ARBA00004402"/>
    </source>
</evidence>
<feature type="region of interest" description="Fusion peptide" evidence="32">
    <location>
        <begin position="511"/>
        <end position="531"/>
    </location>
</feature>
<dbReference type="GO" id="GO:0019082">
    <property type="term" value="P:viral protein processing"/>
    <property type="evidence" value="ECO:0007669"/>
    <property type="project" value="UniProtKB-UniRule"/>
</dbReference>
<gene>
    <name evidence="32 37" type="primary">env</name>
</gene>
<comment type="PTM">
    <text evidence="32">Specific enzymatic cleavages in vivo yield mature proteins. Envelope glycoproteins are synthesized as a inactive precursor that is heavily N-glycosylated and processed likely by host cell furin in the Golgi to yield the mature SU and TM proteins. The cleavage site between SU and TM requires the minimal sequence [KR]-X-[KR]-R. About 2 of the 9 disulfide bonds of gp41 are reduced by P4HB/PDI, following binding to CD4 receptor.</text>
</comment>
<dbReference type="GO" id="GO:0019064">
    <property type="term" value="P:fusion of virus membrane with host plasma membrane"/>
    <property type="evidence" value="ECO:0007669"/>
    <property type="project" value="UniProtKB-UniRule"/>
</dbReference>
<dbReference type="EMBL" id="MT194590">
    <property type="protein sequence ID" value="QJX40395.1"/>
    <property type="molecule type" value="Genomic_DNA"/>
</dbReference>
<keyword evidence="15 32" id="KW-0053">Apoptosis</keyword>
<evidence type="ECO:0000256" key="10">
    <source>
        <dbReference type="ARBA" id="ARBA00022570"/>
    </source>
</evidence>
<keyword evidence="24 32" id="KW-0175">Coiled coil</keyword>
<comment type="subcellular location">
    <subcellularLocation>
        <location evidence="3">Host cell membrane</location>
        <topology evidence="3">Peripheral membrane protein</topology>
    </subcellularLocation>
    <subcellularLocation>
        <location evidence="1">Host cell membrane</location>
        <topology evidence="1">Single-pass type I membrane protein</topology>
    </subcellularLocation>
    <subcellularLocation>
        <location evidence="2">Host endosome membrane</location>
        <topology evidence="2">Peripheral membrane protein</topology>
    </subcellularLocation>
    <subcellularLocation>
        <location evidence="5">Host endosome membrane</location>
        <topology evidence="5">Single-pass type I membrane protein</topology>
    </subcellularLocation>
    <subcellularLocation>
        <location evidence="6">Virion membrane</location>
        <topology evidence="6">Peripheral membrane protein</topology>
    </subcellularLocation>
    <subcellularLocation>
        <location evidence="4">Virion membrane</location>
        <topology evidence="4">Single-pass type I membrane protein</topology>
    </subcellularLocation>
</comment>
<evidence type="ECO:0000256" key="5">
    <source>
        <dbReference type="ARBA" id="ARBA00004578"/>
    </source>
</evidence>
<dbReference type="InterPro" id="IPR036377">
    <property type="entry name" value="Gp120_core_sf"/>
</dbReference>
<evidence type="ECO:0000313" key="37">
    <source>
        <dbReference type="EMBL" id="QJX40395.1"/>
    </source>
</evidence>
<feature type="region of interest" description="MPER; binding to GalCer" evidence="32">
    <location>
        <begin position="661"/>
        <end position="682"/>
    </location>
</feature>
<dbReference type="Gene3D" id="1.10.287.210">
    <property type="match status" value="1"/>
</dbReference>
<keyword evidence="17 32" id="KW-1161">Viral attachment to host cell</keyword>
<evidence type="ECO:0000256" key="13">
    <source>
        <dbReference type="ARBA" id="ARBA00022685"/>
    </source>
</evidence>
<dbReference type="FunFam" id="2.170.40.20:FF:000003">
    <property type="entry name" value="Envelope glycoprotein gp160"/>
    <property type="match status" value="1"/>
</dbReference>
<evidence type="ECO:0000256" key="21">
    <source>
        <dbReference type="ARBA" id="ARBA00022890"/>
    </source>
</evidence>
<keyword evidence="22 32" id="KW-1133">Transmembrane helix</keyword>
<dbReference type="InterPro" id="IPR000777">
    <property type="entry name" value="HIV1_Gp120"/>
</dbReference>
<evidence type="ECO:0000256" key="4">
    <source>
        <dbReference type="ARBA" id="ARBA00004563"/>
    </source>
</evidence>
<keyword evidence="31 32" id="KW-1160">Virus entry into host cell</keyword>
<keyword evidence="12 32" id="KW-1162">Viral penetration into host cytoplasm</keyword>
<evidence type="ECO:0000256" key="33">
    <source>
        <dbReference type="RuleBase" id="RU363095"/>
    </source>
</evidence>
<feature type="region of interest" description="V5" evidence="32">
    <location>
        <begin position="459"/>
        <end position="469"/>
    </location>
</feature>
<keyword evidence="21 32" id="KW-1164">Virus endocytosis by host</keyword>
<evidence type="ECO:0000256" key="24">
    <source>
        <dbReference type="ARBA" id="ARBA00023054"/>
    </source>
</evidence>
<feature type="domain" description="Human immunodeficiency virus 1 envelope glycoprotein Gp120" evidence="35">
    <location>
        <begin position="33"/>
        <end position="510"/>
    </location>
</feature>
<evidence type="ECO:0000256" key="28">
    <source>
        <dbReference type="ARBA" id="ARBA00023180"/>
    </source>
</evidence>
<evidence type="ECO:0000256" key="15">
    <source>
        <dbReference type="ARBA" id="ARBA00022703"/>
    </source>
</evidence>
<evidence type="ECO:0000256" key="3">
    <source>
        <dbReference type="ARBA" id="ARBA00004505"/>
    </source>
</evidence>
<proteinExistence type="inferred from homology"/>
<evidence type="ECO:0000256" key="26">
    <source>
        <dbReference type="ARBA" id="ARBA00023139"/>
    </source>
</evidence>
<keyword evidence="28 32" id="KW-0325">Glycoprotein</keyword>
<feature type="region of interest" description="CD4-binding loop" evidence="32">
    <location>
        <begin position="368"/>
        <end position="378"/>
    </location>
</feature>
<evidence type="ECO:0000256" key="23">
    <source>
        <dbReference type="ARBA" id="ARBA00023046"/>
    </source>
</evidence>
<feature type="coiled-coil region" evidence="32">
    <location>
        <begin position="632"/>
        <end position="666"/>
    </location>
</feature>
<evidence type="ECO:0000256" key="20">
    <source>
        <dbReference type="ARBA" id="ARBA00022879"/>
    </source>
</evidence>
<protein>
    <recommendedName>
        <fullName evidence="32">Envelope glycoprotein gp160</fullName>
    </recommendedName>
    <alternativeName>
        <fullName evidence="32">Env polyprotein</fullName>
    </alternativeName>
    <component>
        <recommendedName>
            <fullName evidence="32">Surface protein gp120</fullName>
            <shortName evidence="32">SU</shortName>
        </recommendedName>
        <alternativeName>
            <fullName evidence="32">Glycoprotein 120</fullName>
            <shortName evidence="32">gp120</shortName>
        </alternativeName>
    </component>
    <component>
        <recommendedName>
            <fullName evidence="32">Transmembrane protein gp41</fullName>
            <shortName evidence="32">TM</shortName>
        </recommendedName>
        <alternativeName>
            <fullName evidence="32">Glycoprotein 41</fullName>
            <shortName evidence="32">gp41</shortName>
        </alternativeName>
    </component>
</protein>
<evidence type="ECO:0000256" key="31">
    <source>
        <dbReference type="ARBA" id="ARBA00023296"/>
    </source>
</evidence>
<evidence type="ECO:0000256" key="14">
    <source>
        <dbReference type="ARBA" id="ARBA00022692"/>
    </source>
</evidence>
<comment type="domain">
    <text evidence="32">The YXXL motif is involved in determining the exact site of viral release at the surface of infected mononuclear cells and promotes endocytosis. YXXL and di-leucine endocytosis motifs interact directly or indirectly with the clathrin adapter complexes, opperate independently, and their activities are not additive.</text>
</comment>
<dbReference type="GO" id="GO:0075512">
    <property type="term" value="P:clathrin-dependent endocytosis of virus by host cell"/>
    <property type="evidence" value="ECO:0007669"/>
    <property type="project" value="UniProtKB-UniRule"/>
</dbReference>
<keyword evidence="19 32" id="KW-1043">Host membrane</keyword>
<feature type="topological domain" description="Extracellular" evidence="32">
    <location>
        <begin position="32"/>
        <end position="683"/>
    </location>
</feature>
<dbReference type="Pfam" id="PF00517">
    <property type="entry name" value="GP41"/>
    <property type="match status" value="1"/>
</dbReference>
<dbReference type="GO" id="GO:0055036">
    <property type="term" value="C:virion membrane"/>
    <property type="evidence" value="ECO:0007669"/>
    <property type="project" value="UniProtKB-SubCell"/>
</dbReference>
<feature type="chain" id="PRO_5027179051" description="Transmembrane protein gp41" evidence="32">
    <location>
        <begin position="511"/>
        <end position="846"/>
    </location>
</feature>
<feature type="disulfide bond" evidence="32">
    <location>
        <begin position="53"/>
        <end position="73"/>
    </location>
</feature>
<evidence type="ECO:0000256" key="11">
    <source>
        <dbReference type="ARBA" id="ARBA00022581"/>
    </source>
</evidence>
<dbReference type="GO" id="GO:0039654">
    <property type="term" value="P:fusion of virus membrane with host endosome membrane"/>
    <property type="evidence" value="ECO:0007669"/>
    <property type="project" value="UniProtKB-UniRule"/>
</dbReference>
<evidence type="ECO:0000256" key="12">
    <source>
        <dbReference type="ARBA" id="ARBA00022595"/>
    </source>
</evidence>
<comment type="function">
    <text evidence="32">Surface protein gp120: Attaches the virus to the host lymphoid cell by binding to the primary receptor CD4. This interaction induces a structural rearrangement creating a high affinity binding site for a chemokine coreceptor like CXCR4 and/or CCR5. Acts as a ligand for CD209/DC-SIGN and CLEC4M/DC-SIGNR, which are respectively found on dendritic cells (DCs), and on endothelial cells of liver sinusoids and lymph node sinuses. These interactions allow capture of viral particles at mucosal surfaces by these cells and subsequent transmission to permissive cells. HIV subverts the migration properties of dendritic cells to gain access to CD4+ T-cells in lymph nodes. Virus transmission to permissive T-cells occurs either in trans (without DCs infection, through viral capture and transmission), or in cis (following DCs productive infection, through the usual CD4-gp120 interaction), thereby inducing a robust infection. In trans infection, bound virions remain infectious over days and it is proposed that they are not degraded, but protected in non-lysosomal acidic organelles within the DCs close to the cell membrane thus contributing to the viral infectious potential during DCs' migration from the periphery to the lymphoid tissues. On arrival at lymphoid tissues, intact virions recycle back to DCs' cell surface allowing virus transmission to CD4+ T-cells.</text>
</comment>
<comment type="subcellular location">
    <molecule>Transmembrane protein gp41</molecule>
    <subcellularLocation>
        <location evidence="32">Virion membrane</location>
        <topology evidence="32">Single-pass type I membrane protein</topology>
    </subcellularLocation>
    <subcellularLocation>
        <location evidence="32">Host cell membrane</location>
        <topology evidence="32">Single-pass type I membrane protein</topology>
    </subcellularLocation>
    <subcellularLocation>
        <location evidence="32">Host endosome membrane</location>
        <topology evidence="32">Single-pass type I membrane protein</topology>
    </subcellularLocation>
    <text evidence="32">It is probably concentrated at the site of budding and incorporated into the virions possibly by contacts between the cytoplasmic tail of Env and the N-terminus of Gag.</text>
</comment>
<dbReference type="GO" id="GO:1903911">
    <property type="term" value="P:positive regulation of receptor clustering"/>
    <property type="evidence" value="ECO:0007669"/>
    <property type="project" value="UniProtKB-UniRule"/>
</dbReference>
<keyword evidence="23 32" id="KW-1039">Host endosome</keyword>
<keyword evidence="30 32" id="KW-0449">Lipoprotein</keyword>
<accession>A0A6M6AY24</accession>
<keyword evidence="20 32" id="KW-0261">Viral envelope protein</keyword>
<feature type="region of interest" description="Immunosuppression" evidence="32">
    <location>
        <begin position="573"/>
        <end position="591"/>
    </location>
</feature>
<keyword evidence="29 32" id="KW-0899">Viral immunoevasion</keyword>
<keyword evidence="11 32" id="KW-0945">Host-virus interaction</keyword>
<dbReference type="FunFam" id="1.10.287.210:FF:000001">
    <property type="entry name" value="Envelope glycoprotein gp160"/>
    <property type="match status" value="1"/>
</dbReference>
<dbReference type="GO" id="GO:0020002">
    <property type="term" value="C:host cell plasma membrane"/>
    <property type="evidence" value="ECO:0007669"/>
    <property type="project" value="UniProtKB-SubCell"/>
</dbReference>
<feature type="domain" description="Retroviral envelope protein GP41-like" evidence="36">
    <location>
        <begin position="529"/>
        <end position="719"/>
    </location>
</feature>
<feature type="topological domain" description="Cytoplasmic" evidence="32">
    <location>
        <begin position="705"/>
        <end position="846"/>
    </location>
</feature>
<organismHost>
    <name type="scientific">Homo sapiens</name>
    <name type="common">Human</name>
    <dbReference type="NCBI Taxonomy" id="9606"/>
</organismHost>
<evidence type="ECO:0000256" key="27">
    <source>
        <dbReference type="ARBA" id="ARBA00023157"/>
    </source>
</evidence>
<dbReference type="GO" id="GO:1903908">
    <property type="term" value="P:positive regulation of plasma membrane raft polarization"/>
    <property type="evidence" value="ECO:0007669"/>
    <property type="project" value="UniProtKB-UniRule"/>
</dbReference>
<comment type="subunit">
    <text evidence="32">The mature envelope protein (Env) consists of a homotrimer of non-covalently associated gp120-gp41 heterodimers. The resulting complex protrudes from the virus surface as a spike. There seems to be as few as 10 spikes on the average virion. Surface protein gp120 interacts with host CD4, CCR5 and CXCR4. Gp120 also interacts with the C-type lectins CD209/DC-SIGN and CLEC4M/DC-SIGNR (collectively referred to as DC-SIGN(R)). Gp120 and gp41 interact with GalCer. Gp120 interacts with host ITGA4/ITGB7 complex; on CD4+ T-cells, this interaction results in rapid activation of integrin ITGAL/LFA-1, which facilitates efficient cell-to-cell spreading of HIV-1. Gp120 interacts with cell-associated heparan sulfate; this interaction increases virus infectivity on permissive cells and may be involved in infection of CD4- cells.</text>
</comment>
<feature type="region of interest" description="Disordered" evidence="34">
    <location>
        <begin position="720"/>
        <end position="740"/>
    </location>
</feature>
<dbReference type="GO" id="GO:0044175">
    <property type="term" value="C:host cell endosome membrane"/>
    <property type="evidence" value="ECO:0007669"/>
    <property type="project" value="UniProtKB-SubCell"/>
</dbReference>
<evidence type="ECO:0000256" key="18">
    <source>
        <dbReference type="ARBA" id="ARBA00022844"/>
    </source>
</evidence>
<keyword evidence="10 32" id="KW-1165">Clathrin-mediated endocytosis of virus by host</keyword>
<keyword evidence="18 32" id="KW-0946">Virion</keyword>
<evidence type="ECO:0000256" key="2">
    <source>
        <dbReference type="ARBA" id="ARBA00004433"/>
    </source>
</evidence>
<comment type="domain">
    <text evidence="32 33">The 17 amino acids long immunosuppressive region is present in many retroviral envelope proteins. Synthetic peptides derived from this relatively conserved sequence inhibit immune function in vitro and in vivo.</text>
</comment>
<dbReference type="Gene3D" id="1.20.5.490">
    <property type="entry name" value="Single helix bin"/>
    <property type="match status" value="1"/>
</dbReference>
<comment type="domain">
    <text evidence="32">The membrane proximal external region (MPER) present in gp41 is a tryptophan-rich region recognized by the antibodies 2F5, Z13, and 4E10. MPER seems to play a role in fusion.</text>
</comment>
<dbReference type="GO" id="GO:0016020">
    <property type="term" value="C:membrane"/>
    <property type="evidence" value="ECO:0007669"/>
    <property type="project" value="UniProtKB-UniRule"/>
</dbReference>
<evidence type="ECO:0000256" key="7">
    <source>
        <dbReference type="ARBA" id="ARBA00022506"/>
    </source>
</evidence>
<dbReference type="FunFam" id="2.170.40.20:FF:000004">
    <property type="entry name" value="Envelope glycoprotein gp160"/>
    <property type="match status" value="1"/>
</dbReference>
<evidence type="ECO:0000256" key="9">
    <source>
        <dbReference type="ARBA" id="ARBA00022511"/>
    </source>
</evidence>
<dbReference type="FunFam" id="1.20.5.490:FF:000001">
    <property type="entry name" value="Envelope glycoprotein gp160"/>
    <property type="match status" value="1"/>
</dbReference>
<feature type="transmembrane region" description="Helical" evidence="33">
    <location>
        <begin position="13"/>
        <end position="41"/>
    </location>
</feature>
<comment type="similarity">
    <text evidence="32">Belongs to the HIV-1 env protein family.</text>
</comment>
<feature type="lipid moiety-binding region" description="S-palmitoyl cysteine; by host" evidence="32">
    <location>
        <position position="843"/>
    </location>
</feature>
<evidence type="ECO:0000256" key="30">
    <source>
        <dbReference type="ARBA" id="ARBA00023288"/>
    </source>
</evidence>
<keyword evidence="13 32" id="KW-0165">Cleavage on pair of basic residues</keyword>
<evidence type="ECO:0000256" key="8">
    <source>
        <dbReference type="ARBA" id="ARBA00022510"/>
    </source>
</evidence>
<reference evidence="37" key="1">
    <citation type="journal article" date="2020" name="PLoS Pathog.">
        <title>HIV-1 variants are archived throughout infection and persist in the reservoir.</title>
        <authorList>
            <person name="Brooks K."/>
            <person name="Jones B.R."/>
            <person name="Dilernia D.A."/>
            <person name="Wilkins D.J."/>
            <person name="Claiborne D.T."/>
            <person name="McInally S."/>
            <person name="Gilmour J."/>
            <person name="Kilembe W."/>
            <person name="Joy J.B."/>
            <person name="Allen S.A."/>
            <person name="Brumme Z.L."/>
            <person name="Hunter E."/>
        </authorList>
    </citation>
    <scope>NUCLEOTIDE SEQUENCE</scope>
    <source>
        <strain evidence="37">ZM1124F_06Jan2012_1A_21_E</strain>
    </source>
</reference>
<evidence type="ECO:0000259" key="35">
    <source>
        <dbReference type="Pfam" id="PF00516"/>
    </source>
</evidence>
<dbReference type="SUPFAM" id="SSF56502">
    <property type="entry name" value="gp120 core"/>
    <property type="match status" value="2"/>
</dbReference>
<organism evidence="37">
    <name type="scientific">Human immunodeficiency virus type 1</name>
    <name type="common">HIV-1</name>
    <dbReference type="NCBI Taxonomy" id="11676"/>
    <lineage>
        <taxon>Viruses</taxon>
        <taxon>Riboviria</taxon>
        <taxon>Pararnavirae</taxon>
        <taxon>Artverviricota</taxon>
        <taxon>Revtraviricetes</taxon>
        <taxon>Ortervirales</taxon>
        <taxon>Retroviridae</taxon>
        <taxon>Orthoretrovirinae</taxon>
        <taxon>Lentivirus</taxon>
        <taxon>Lentivirus humimdef1</taxon>
    </lineage>
</organism>
<sequence length="846" mass="96067">MRVRGMLKNWQQWWIWGILGFWMVIICNGNGNLWVTVYYGVPVWKDAKATLFCASDAKAYSQEVHNVWATHACVPTDPSPQEMILTNVTENFNMWKNDMVDQMHEDIISLWDQSLQPCVKLTPLCVTLNCNNVTTKSNVIFTSDTSNDTSKINITDDMRNCSFNTTTVLQDKKKREHALFYKLDIVPLENKTNNNEYRLINCNTSAVTQACPKVSFDPIPIHYCAPAGYAILKCNNNTFNGTGPCNNVSTVQCTHGIRPVVSTQLLLNGSLAKEGIVIRSQNLTDNAKTIIVQLNASVEITCTRPNNNTRKSVRIGPGQTFYATGAVIGDIRQAHCNISRMNWNNTLQRVKDALQKHFPNKTIEFKPSSGGDLEITEHSFNCRGEFFYCNTSKLFNSTYPFNSTNDTTNATITLPCRIKQIINMWQRVGQAMYAPPIEGNITCKSNITGLLLTRDGGNNTNNTEIFRPGGGDMRDNWRSELYKYKVVEIKPLGLAPTEAKRRVVERREKRAVGLGAVFLGFLGVAGSTMGAASITLTAQARQVLSGIVQQQSNLLKAIEAQQHMLQLTVWGIKQLQARVLAIERYLKDQQLLGIWGCSGKLICTTSVPWNSSWSNKSLSYIWDNMTWMQWDKEISNYTDIIYMLLEDSQLQQERNEKDLLALDKWTNLWNWFDISHWLWYIKIFIMIVGGLIGLRIIFAVLSIINRVRQGYSPLSFQTLIPTPRGPDRPEGIEEEGGEQDKDRSIRLVNGFLPLVWDDLRSLCRFSYHRLRDFILIVTRAVELLGRNSLRGLQRGWEALKYLGSLVQYWGLELKKSAVSLFDAFAIAVAEGTDRIIEIVQRICRRE</sequence>
<dbReference type="CDD" id="cd09909">
    <property type="entry name" value="HIV-1-like_HR1-HR2"/>
    <property type="match status" value="1"/>
</dbReference>
<evidence type="ECO:0000256" key="34">
    <source>
        <dbReference type="SAM" id="MobiDB-lite"/>
    </source>
</evidence>
<keyword evidence="9 32" id="KW-1032">Host cell membrane</keyword>
<evidence type="ECO:0000256" key="29">
    <source>
        <dbReference type="ARBA" id="ARBA00023280"/>
    </source>
</evidence>
<keyword evidence="27 32" id="KW-1015">Disulfide bond</keyword>
<comment type="PTM">
    <text evidence="32">Palmitoylation of the transmembrane protein and of Env polyprotein (prior to its proteolytic cleavage) is essential for their association with host cell membrane lipid rafts. Palmitoylation is therefore required for envelope trafficking to classical lipid rafts, but not for viral replication.</text>
</comment>
<keyword evidence="25 32" id="KW-0472">Membrane</keyword>
<evidence type="ECO:0000256" key="17">
    <source>
        <dbReference type="ARBA" id="ARBA00022804"/>
    </source>
</evidence>
<feature type="transmembrane region" description="Helical" evidence="33">
    <location>
        <begin position="511"/>
        <end position="534"/>
    </location>
</feature>
<keyword evidence="8 32" id="KW-1170">Fusion of virus membrane with host endosomal membrane</keyword>
<feature type="disulfide bond" evidence="32">
    <location>
        <begin position="234"/>
        <end position="245"/>
    </location>
</feature>
<dbReference type="Pfam" id="PF00516">
    <property type="entry name" value="GP120"/>
    <property type="match status" value="1"/>
</dbReference>
<comment type="function">
    <text evidence="32">Transmembrane protein gp41: Acts as a class I viral fusion protein. Under the current model, the protein has at least 3 conformational states: pre-fusion native state, pre-hairpin intermediate state, and post-fusion hairpin state. During fusion of viral and target intracellular membranes, the coiled coil regions (heptad repeats) assume a trimer-of-hairpins structure, positioning the fusion peptide in close proximity to the C-terminal region of the ectodomain. The formation of this structure appears to drive apposition and subsequent fusion of viral and target cell membranes. Complete fusion occurs in host cell endosomes and is dynamin-dependent, however some lipid transfer might occur at the plasma membrane. The virus undergoes clathrin-dependent internalization long before endosomal fusion, thus minimizing the surface exposure of conserved viral epitopes during fusion and reducing the efficacy of inhibitors targeting these epitopes. Membranes fusion leads to delivery of the nucleocapsid into the cytoplasm.</text>
</comment>
<evidence type="ECO:0000256" key="19">
    <source>
        <dbReference type="ARBA" id="ARBA00022870"/>
    </source>
</evidence>
<evidence type="ECO:0000256" key="25">
    <source>
        <dbReference type="ARBA" id="ARBA00023136"/>
    </source>
</evidence>
<dbReference type="GO" id="GO:0052031">
    <property type="term" value="P:symbiont-mediated perturbation of host defense response"/>
    <property type="evidence" value="ECO:0007669"/>
    <property type="project" value="UniProtKB-UniRule"/>
</dbReference>
<name>A0A6M6AY24_HV1</name>
<comment type="miscellaneous">
    <text evidence="32">HIV-1 lineages are divided in three main groups, M (for Major), O (for Outlier), and N (for New, or Non-M, Non-O). The vast majority of strains found worldwide belong to the group M. Group O seems to be endemic to and largely confined to Cameroon and neighboring countries in West Central Africa, where these viruses represent a small minority of HIV-1 strains. The group N is represented by a limited number of isolates from Cameroonian persons. The group M is further subdivided in 9 clades or subtypes (A to D, F to H, J and K).</text>
</comment>
<evidence type="ECO:0000256" key="22">
    <source>
        <dbReference type="ARBA" id="ARBA00022989"/>
    </source>
</evidence>
<dbReference type="InterPro" id="IPR037527">
    <property type="entry name" value="Gp160"/>
</dbReference>